<name>A0ABW3N054_9MICO</name>
<reference evidence="3" key="1">
    <citation type="journal article" date="2019" name="Int. J. Syst. Evol. Microbiol.">
        <title>The Global Catalogue of Microorganisms (GCM) 10K type strain sequencing project: providing services to taxonomists for standard genome sequencing and annotation.</title>
        <authorList>
            <consortium name="The Broad Institute Genomics Platform"/>
            <consortium name="The Broad Institute Genome Sequencing Center for Infectious Disease"/>
            <person name="Wu L."/>
            <person name="Ma J."/>
        </authorList>
    </citation>
    <scope>NUCLEOTIDE SEQUENCE [LARGE SCALE GENOMIC DNA]</scope>
    <source>
        <strain evidence="3">CCUG 57508</strain>
    </source>
</reference>
<keyword evidence="3" id="KW-1185">Reference proteome</keyword>
<dbReference type="Proteomes" id="UP001597046">
    <property type="component" value="Unassembled WGS sequence"/>
</dbReference>
<protein>
    <submittedName>
        <fullName evidence="2">VOC family protein</fullName>
    </submittedName>
</protein>
<proteinExistence type="predicted"/>
<dbReference type="EMBL" id="JBHTKH010000017">
    <property type="protein sequence ID" value="MFD1056318.1"/>
    <property type="molecule type" value="Genomic_DNA"/>
</dbReference>
<evidence type="ECO:0000259" key="1">
    <source>
        <dbReference type="PROSITE" id="PS51819"/>
    </source>
</evidence>
<feature type="domain" description="VOC" evidence="1">
    <location>
        <begin position="8"/>
        <end position="122"/>
    </location>
</feature>
<comment type="caution">
    <text evidence="2">The sequence shown here is derived from an EMBL/GenBank/DDBJ whole genome shotgun (WGS) entry which is preliminary data.</text>
</comment>
<evidence type="ECO:0000313" key="3">
    <source>
        <dbReference type="Proteomes" id="UP001597046"/>
    </source>
</evidence>
<dbReference type="CDD" id="cd07247">
    <property type="entry name" value="SgaA_N_like"/>
    <property type="match status" value="1"/>
</dbReference>
<dbReference type="PANTHER" id="PTHR33993">
    <property type="entry name" value="GLYOXALASE-RELATED"/>
    <property type="match status" value="1"/>
</dbReference>
<sequence>MPDFPYGSPCWVDLLVNDVPQARRFYTELFGWQWVTGDAATGGYTMALLDGHPVAGISRKPDAAPVPSQWTTYLRVGEIDVAASAVNAYGGRTIGRPVDLGALARTLIAVDPGGTYFGLWQPRDLPGIGLLDEPGSLTWNELLTRAYDQVQAFQQAVFGHEFTDETEPDGPRWSTAHTGDGNPAYGLAEIGDDWPATIPSHWVASFATHDVGRSLEKALVNGATVLQPPFDGPFGFGAVLSGPEGEVFSLLVPDLD</sequence>
<evidence type="ECO:0000313" key="2">
    <source>
        <dbReference type="EMBL" id="MFD1056318.1"/>
    </source>
</evidence>
<dbReference type="Gene3D" id="3.10.180.10">
    <property type="entry name" value="2,3-Dihydroxybiphenyl 1,2-Dioxygenase, domain 1"/>
    <property type="match status" value="2"/>
</dbReference>
<accession>A0ABW3N054</accession>
<dbReference type="InterPro" id="IPR004360">
    <property type="entry name" value="Glyas_Fos-R_dOase_dom"/>
</dbReference>
<dbReference type="RefSeq" id="WP_386054379.1">
    <property type="nucleotide sequence ID" value="NZ_JBHTKH010000017.1"/>
</dbReference>
<dbReference type="InterPro" id="IPR037523">
    <property type="entry name" value="VOC_core"/>
</dbReference>
<dbReference type="InterPro" id="IPR029068">
    <property type="entry name" value="Glyas_Bleomycin-R_OHBP_Dase"/>
</dbReference>
<dbReference type="InterPro" id="IPR052164">
    <property type="entry name" value="Anthracycline_SecMetBiosynth"/>
</dbReference>
<dbReference type="PROSITE" id="PS51819">
    <property type="entry name" value="VOC"/>
    <property type="match status" value="1"/>
</dbReference>
<gene>
    <name evidence="2" type="ORF">ACFQ2V_18555</name>
</gene>
<dbReference type="PANTHER" id="PTHR33993:SF14">
    <property type="entry name" value="GB|AAF24581.1"/>
    <property type="match status" value="1"/>
</dbReference>
<dbReference type="Pfam" id="PF00903">
    <property type="entry name" value="Glyoxalase"/>
    <property type="match status" value="2"/>
</dbReference>
<dbReference type="SUPFAM" id="SSF54593">
    <property type="entry name" value="Glyoxalase/Bleomycin resistance protein/Dihydroxybiphenyl dioxygenase"/>
    <property type="match status" value="2"/>
</dbReference>
<organism evidence="2 3">
    <name type="scientific">Terrabacter terrigena</name>
    <dbReference type="NCBI Taxonomy" id="574718"/>
    <lineage>
        <taxon>Bacteria</taxon>
        <taxon>Bacillati</taxon>
        <taxon>Actinomycetota</taxon>
        <taxon>Actinomycetes</taxon>
        <taxon>Micrococcales</taxon>
        <taxon>Intrasporangiaceae</taxon>
        <taxon>Terrabacter</taxon>
    </lineage>
</organism>